<evidence type="ECO:0000259" key="4">
    <source>
        <dbReference type="Pfam" id="PF12684"/>
    </source>
</evidence>
<dbReference type="RefSeq" id="WP_074751879.1">
    <property type="nucleotide sequence ID" value="NZ_FOTJ01000017.1"/>
</dbReference>
<evidence type="ECO:0000256" key="2">
    <source>
        <dbReference type="ARBA" id="ARBA00022806"/>
    </source>
</evidence>
<dbReference type="InterPro" id="IPR024432">
    <property type="entry name" value="Put_RecE_PDDEXK-like_dom"/>
</dbReference>
<keyword evidence="2" id="KW-0347">Helicase</keyword>
<dbReference type="GO" id="GO:0004386">
    <property type="term" value="F:helicase activity"/>
    <property type="evidence" value="ECO:0007669"/>
    <property type="project" value="UniProtKB-KW"/>
</dbReference>
<evidence type="ECO:0000313" key="5">
    <source>
        <dbReference type="EMBL" id="SFL55024.1"/>
    </source>
</evidence>
<organism evidence="5 6">
    <name type="scientific">Lactococcus garvieae</name>
    <dbReference type="NCBI Taxonomy" id="1363"/>
    <lineage>
        <taxon>Bacteria</taxon>
        <taxon>Bacillati</taxon>
        <taxon>Bacillota</taxon>
        <taxon>Bacilli</taxon>
        <taxon>Lactobacillales</taxon>
        <taxon>Streptococcaceae</taxon>
        <taxon>Lactococcus</taxon>
    </lineage>
</organism>
<dbReference type="PIRSF" id="PIRSF031475">
    <property type="entry name" value="UCP031475"/>
    <property type="match status" value="1"/>
</dbReference>
<evidence type="ECO:0000256" key="1">
    <source>
        <dbReference type="ARBA" id="ARBA00022741"/>
    </source>
</evidence>
<protein>
    <recommendedName>
        <fullName evidence="4">Putative exodeoxyribonuclease 8 PDDEXK-like domain-containing protein</fullName>
    </recommendedName>
</protein>
<keyword evidence="1" id="KW-0547">Nucleotide-binding</keyword>
<dbReference type="InterPro" id="IPR016974">
    <property type="entry name" value="Uncharacterised_phage-assoc"/>
</dbReference>
<dbReference type="Pfam" id="PF12684">
    <property type="entry name" value="DUF3799"/>
    <property type="match status" value="1"/>
</dbReference>
<feature type="domain" description="Putative exodeoxyribonuclease 8 PDDEXK-like" evidence="4">
    <location>
        <begin position="28"/>
        <end position="263"/>
    </location>
</feature>
<dbReference type="EMBL" id="FOTJ01000017">
    <property type="protein sequence ID" value="SFL55024.1"/>
    <property type="molecule type" value="Genomic_DNA"/>
</dbReference>
<keyword evidence="3" id="KW-0067">ATP-binding</keyword>
<name>A0A1I4IL49_9LACT</name>
<sequence>MKIQTQNKSLDLLGTDYYGKESAMHYWSVSQFKDFKKCQVAALAKLNCEWEDKQDSTALIVGNYVHSYFESEEAHQKHIERYKDAMISKSGKSKGELKAPYKVADKMIATLENDSQFMNYYVGEKEVAVTGFIEDVEFKGKIDCLNIERGYFVDIKTTRLQIEETVWNSEFGTRLRWFEEYGYVLQMAVYQELLRQTYGKEFLPIIYAVTKEEIPDTRAIVFQSKEKLRYELEELGSLIQHFNEVKQGHVEPDSCGHCDYCKTKKLSKRMEIY</sequence>
<accession>A0A1I4IL49</accession>
<dbReference type="Gene3D" id="3.90.320.10">
    <property type="match status" value="1"/>
</dbReference>
<evidence type="ECO:0000256" key="3">
    <source>
        <dbReference type="ARBA" id="ARBA00022840"/>
    </source>
</evidence>
<reference evidence="5 6" key="1">
    <citation type="submission" date="2016-10" db="EMBL/GenBank/DDBJ databases">
        <authorList>
            <person name="de Groot N.N."/>
        </authorList>
    </citation>
    <scope>NUCLEOTIDE SEQUENCE [LARGE SCALE GENOMIC DNA]</scope>
    <source>
        <strain evidence="5 6">M79</strain>
    </source>
</reference>
<dbReference type="GO" id="GO:0005524">
    <property type="term" value="F:ATP binding"/>
    <property type="evidence" value="ECO:0007669"/>
    <property type="project" value="UniProtKB-KW"/>
</dbReference>
<keyword evidence="2" id="KW-0378">Hydrolase</keyword>
<dbReference type="AlphaFoldDB" id="A0A1I4IL49"/>
<dbReference type="OrthoDB" id="2212578at2"/>
<dbReference type="InterPro" id="IPR011604">
    <property type="entry name" value="PDDEXK-like_dom_sf"/>
</dbReference>
<dbReference type="Proteomes" id="UP000181969">
    <property type="component" value="Unassembled WGS sequence"/>
</dbReference>
<proteinExistence type="predicted"/>
<gene>
    <name evidence="5" type="ORF">SAMN05216438_11736</name>
</gene>
<evidence type="ECO:0000313" key="6">
    <source>
        <dbReference type="Proteomes" id="UP000181969"/>
    </source>
</evidence>